<dbReference type="Proteomes" id="UP000419138">
    <property type="component" value="Unassembled WGS sequence"/>
</dbReference>
<name>A0A646KMZ4_STRJU</name>
<evidence type="ECO:0000256" key="1">
    <source>
        <dbReference type="SAM" id="MobiDB-lite"/>
    </source>
</evidence>
<feature type="region of interest" description="Disordered" evidence="1">
    <location>
        <begin position="29"/>
        <end position="56"/>
    </location>
</feature>
<evidence type="ECO:0000313" key="3">
    <source>
        <dbReference type="EMBL" id="MQT03291.1"/>
    </source>
</evidence>
<reference evidence="3 4" key="1">
    <citation type="submission" date="2019-05" db="EMBL/GenBank/DDBJ databases">
        <title>Comparative genomics and metabolomics analyses of clavulanic acid producing Streptomyces species provides insight into specialized metabolism and evolution of beta-lactam biosynthetic gene clusters.</title>
        <authorList>
            <person name="Moore M.A."/>
            <person name="Cruz-Morales P."/>
            <person name="Barona Gomez F."/>
            <person name="Kapil T."/>
        </authorList>
    </citation>
    <scope>NUCLEOTIDE SEQUENCE [LARGE SCALE GENOMIC DNA]</scope>
    <source>
        <strain evidence="3 4">NRRL 5741</strain>
    </source>
</reference>
<keyword evidence="2" id="KW-0732">Signal</keyword>
<evidence type="ECO:0000256" key="2">
    <source>
        <dbReference type="SAM" id="SignalP"/>
    </source>
</evidence>
<organism evidence="3 4">
    <name type="scientific">Streptomyces jumonjinensis</name>
    <dbReference type="NCBI Taxonomy" id="1945"/>
    <lineage>
        <taxon>Bacteria</taxon>
        <taxon>Bacillati</taxon>
        <taxon>Actinomycetota</taxon>
        <taxon>Actinomycetes</taxon>
        <taxon>Kitasatosporales</taxon>
        <taxon>Streptomycetaceae</taxon>
        <taxon>Streptomyces</taxon>
    </lineage>
</organism>
<dbReference type="OrthoDB" id="7949713at2"/>
<dbReference type="RefSeq" id="WP_153524839.1">
    <property type="nucleotide sequence ID" value="NZ_JBEPDZ010000032.1"/>
</dbReference>
<dbReference type="AlphaFoldDB" id="A0A646KMZ4"/>
<comment type="caution">
    <text evidence="3">The sequence shown here is derived from an EMBL/GenBank/DDBJ whole genome shotgun (WGS) entry which is preliminary data.</text>
</comment>
<feature type="compositionally biased region" description="Basic and acidic residues" evidence="1">
    <location>
        <begin position="102"/>
        <end position="111"/>
    </location>
</feature>
<keyword evidence="4" id="KW-1185">Reference proteome</keyword>
<proteinExistence type="predicted"/>
<accession>A0A646KMZ4</accession>
<feature type="region of interest" description="Disordered" evidence="1">
    <location>
        <begin position="69"/>
        <end position="123"/>
    </location>
</feature>
<feature type="chain" id="PRO_5039290460" description="Lipoprotein" evidence="2">
    <location>
        <begin position="27"/>
        <end position="194"/>
    </location>
</feature>
<feature type="compositionally biased region" description="Polar residues" evidence="1">
    <location>
        <begin position="37"/>
        <end position="55"/>
    </location>
</feature>
<protein>
    <recommendedName>
        <fullName evidence="5">Lipoprotein</fullName>
    </recommendedName>
</protein>
<feature type="signal peptide" evidence="2">
    <location>
        <begin position="1"/>
        <end position="26"/>
    </location>
</feature>
<dbReference type="EMBL" id="VCLA01000167">
    <property type="protein sequence ID" value="MQT03291.1"/>
    <property type="molecule type" value="Genomic_DNA"/>
</dbReference>
<dbReference type="PROSITE" id="PS51257">
    <property type="entry name" value="PROKAR_LIPOPROTEIN"/>
    <property type="match status" value="1"/>
</dbReference>
<sequence length="194" mass="19776">MFPTQKRAIAQTLLAASVLLVGGLLAGCSDETDRTDTASPTKDSSGSGPEASPTSAFERGLAYSKCMRENGVPKFPDPQQDGQGVRLTPGEGVDMGSQSYKSAEEACRDKAPQGTGQGQGGTLDSAKVSAWAKCLRENGLTKLPDPEINGSNMNIDIQGAGITPGGPEFTKAMSACQSKYPGGGLMMGGGGGGQ</sequence>
<evidence type="ECO:0000313" key="4">
    <source>
        <dbReference type="Proteomes" id="UP000419138"/>
    </source>
</evidence>
<gene>
    <name evidence="3" type="ORF">FF041_24775</name>
</gene>
<evidence type="ECO:0008006" key="5">
    <source>
        <dbReference type="Google" id="ProtNLM"/>
    </source>
</evidence>